<proteinExistence type="inferred from homology"/>
<dbReference type="Pfam" id="PF10058">
    <property type="entry name" value="Zn_ribbon_10"/>
    <property type="match status" value="1"/>
</dbReference>
<organism evidence="4 5">
    <name type="scientific">Golovinomyces cichoracearum</name>
    <dbReference type="NCBI Taxonomy" id="62708"/>
    <lineage>
        <taxon>Eukaryota</taxon>
        <taxon>Fungi</taxon>
        <taxon>Dikarya</taxon>
        <taxon>Ascomycota</taxon>
        <taxon>Pezizomycotina</taxon>
        <taxon>Leotiomycetes</taxon>
        <taxon>Erysiphales</taxon>
        <taxon>Erysiphaceae</taxon>
        <taxon>Golovinomyces</taxon>
    </lineage>
</organism>
<comment type="subcellular location">
    <subcellularLocation>
        <location evidence="1">Endoplasmic reticulum membrane</location>
        <topology evidence="1">Multi-pass membrane protein</topology>
    </subcellularLocation>
</comment>
<dbReference type="GO" id="GO:0098826">
    <property type="term" value="C:endoplasmic reticulum tubular network membrane"/>
    <property type="evidence" value="ECO:0007669"/>
    <property type="project" value="UniProtKB-UniRule"/>
</dbReference>
<dbReference type="InterPro" id="IPR019273">
    <property type="entry name" value="Lunapark_Znf"/>
</dbReference>
<evidence type="ECO:0000313" key="5">
    <source>
        <dbReference type="Proteomes" id="UP000285326"/>
    </source>
</evidence>
<feature type="transmembrane region" description="Helical" evidence="1">
    <location>
        <begin position="49"/>
        <end position="70"/>
    </location>
</feature>
<keyword evidence="1" id="KW-0256">Endoplasmic reticulum</keyword>
<gene>
    <name evidence="4" type="ORF">GcM1_235018</name>
</gene>
<keyword evidence="1" id="KW-0863">Zinc-finger</keyword>
<reference evidence="4 5" key="1">
    <citation type="journal article" date="2018" name="BMC Genomics">
        <title>Comparative genome analyses reveal sequence features reflecting distinct modes of host-adaptation between dicot and monocot powdery mildew.</title>
        <authorList>
            <person name="Wu Y."/>
            <person name="Ma X."/>
            <person name="Pan Z."/>
            <person name="Kale S.D."/>
            <person name="Song Y."/>
            <person name="King H."/>
            <person name="Zhang Q."/>
            <person name="Presley C."/>
            <person name="Deng X."/>
            <person name="Wei C.I."/>
            <person name="Xiao S."/>
        </authorList>
    </citation>
    <scope>NUCLEOTIDE SEQUENCE [LARGE SCALE GENOMIC DNA]</scope>
    <source>
        <strain evidence="4">UMSG1</strain>
    </source>
</reference>
<evidence type="ECO:0000256" key="1">
    <source>
        <dbReference type="RuleBase" id="RU367073"/>
    </source>
</evidence>
<accession>A0A420IKS0</accession>
<dbReference type="InterPro" id="IPR040115">
    <property type="entry name" value="Lnp"/>
</dbReference>
<comment type="similarity">
    <text evidence="1">Belongs to the lunapark family.</text>
</comment>
<evidence type="ECO:0000313" key="4">
    <source>
        <dbReference type="EMBL" id="RKF75146.1"/>
    </source>
</evidence>
<feature type="transmembrane region" description="Helical" evidence="1">
    <location>
        <begin position="82"/>
        <end position="102"/>
    </location>
</feature>
<feature type="compositionally biased region" description="Polar residues" evidence="2">
    <location>
        <begin position="155"/>
        <end position="185"/>
    </location>
</feature>
<evidence type="ECO:0000256" key="2">
    <source>
        <dbReference type="SAM" id="MobiDB-lite"/>
    </source>
</evidence>
<comment type="caution">
    <text evidence="4">The sequence shown here is derived from an EMBL/GenBank/DDBJ whole genome shotgun (WGS) entry which is preliminary data.</text>
</comment>
<keyword evidence="1" id="KW-0812">Transmembrane</keyword>
<comment type="function">
    <text evidence="1">Plays a role in determining ER morphology.</text>
</comment>
<feature type="compositionally biased region" description="Basic and acidic residues" evidence="2">
    <location>
        <begin position="186"/>
        <end position="196"/>
    </location>
</feature>
<sequence>MVSLWPWKSEDNSPASFEKTLAVLTTKISKYQTHLDSLCSSSRRYKAIWTLYTVFLYIFGLAILTLVVGLKNWTIWEGTVTAGFPVLWALTITNIYLGRVVITSYYGYRINTVTQRLEEQQKLRFETIEKLKVVTKYNTTQELLEKYGCVKSLPKNSPTPQGLKTANNQPARTLLNPPNTANISRPESKPERDLRVESTNAKPPIRSAPLMPELCQEPVTLTTPGPPEFAPNAFSLTPEYAHNNKNIDEGHWYNRLLDVLLGEDETLPKNRLVLICQNCRLINGQAPPGTKSLASLGKWRCYDCNSMNGEDEEEAKEIKLSREEVKNPDKSLADRKNMEKDEVFGRAEPTDAQKKVAVNKMETKLEE</sequence>
<keyword evidence="1" id="KW-0472">Membrane</keyword>
<dbReference type="GO" id="GO:0008270">
    <property type="term" value="F:zinc ion binding"/>
    <property type="evidence" value="ECO:0007669"/>
    <property type="project" value="UniProtKB-KW"/>
</dbReference>
<keyword evidence="1" id="KW-1133">Transmembrane helix</keyword>
<feature type="compositionally biased region" description="Basic and acidic residues" evidence="2">
    <location>
        <begin position="316"/>
        <end position="351"/>
    </location>
</feature>
<feature type="domain" description="Lunapark zinc ribbon" evidence="3">
    <location>
        <begin position="252"/>
        <end position="308"/>
    </location>
</feature>
<evidence type="ECO:0000259" key="3">
    <source>
        <dbReference type="Pfam" id="PF10058"/>
    </source>
</evidence>
<dbReference type="PANTHER" id="PTHR22166:SF12">
    <property type="entry name" value="ENDOPLASMIC RETICULUM JUNCTION FORMATION PROTEIN LUNAPARK"/>
    <property type="match status" value="1"/>
</dbReference>
<dbReference type="PANTHER" id="PTHR22166">
    <property type="entry name" value="ENDOPLASMIC RETICULUM JUNCTION FORMATION PROTEIN LUNAPARK"/>
    <property type="match status" value="1"/>
</dbReference>
<dbReference type="AlphaFoldDB" id="A0A420IKS0"/>
<keyword evidence="1" id="KW-0479">Metal-binding</keyword>
<dbReference type="GO" id="GO:0071788">
    <property type="term" value="P:endoplasmic reticulum tubular network maintenance"/>
    <property type="evidence" value="ECO:0007669"/>
    <property type="project" value="UniProtKB-UniRule"/>
</dbReference>
<feature type="region of interest" description="Disordered" evidence="2">
    <location>
        <begin position="315"/>
        <end position="351"/>
    </location>
</feature>
<feature type="region of interest" description="Disordered" evidence="2">
    <location>
        <begin position="155"/>
        <end position="208"/>
    </location>
</feature>
<comment type="domain">
    <text evidence="1">The C4-type zinc finger motif is necessary both for its ER three-way tubular junction localization and formation.</text>
</comment>
<keyword evidence="1" id="KW-0862">Zinc</keyword>
<dbReference type="GO" id="GO:1903373">
    <property type="term" value="P:positive regulation of endoplasmic reticulum tubular network organization"/>
    <property type="evidence" value="ECO:0007669"/>
    <property type="project" value="UniProtKB-UniRule"/>
</dbReference>
<name>A0A420IKS0_9PEZI</name>
<protein>
    <recommendedName>
        <fullName evidence="1">Endoplasmic reticulum junction formation protein lunapark</fullName>
    </recommendedName>
</protein>
<dbReference type="Proteomes" id="UP000285326">
    <property type="component" value="Unassembled WGS sequence"/>
</dbReference>
<dbReference type="EMBL" id="MCBS01023578">
    <property type="protein sequence ID" value="RKF75146.1"/>
    <property type="molecule type" value="Genomic_DNA"/>
</dbReference>